<keyword evidence="2" id="KW-0238">DNA-binding</keyword>
<dbReference type="GO" id="GO:0000976">
    <property type="term" value="F:transcription cis-regulatory region binding"/>
    <property type="evidence" value="ECO:0007669"/>
    <property type="project" value="TreeGrafter"/>
</dbReference>
<reference evidence="5 6" key="1">
    <citation type="submission" date="2013-08" db="EMBL/GenBank/DDBJ databases">
        <authorList>
            <person name="Huang J."/>
            <person name="Wang G."/>
        </authorList>
    </citation>
    <scope>NUCLEOTIDE SEQUENCE [LARGE SCALE GENOMIC DNA]</scope>
    <source>
        <strain evidence="5 6">JSM 076056</strain>
    </source>
</reference>
<dbReference type="RefSeq" id="WP_026799446.1">
    <property type="nucleotide sequence ID" value="NZ_AULI01000002.1"/>
</dbReference>
<dbReference type="PRINTS" id="PR00036">
    <property type="entry name" value="HTHLACI"/>
</dbReference>
<dbReference type="Gene3D" id="3.40.50.2300">
    <property type="match status" value="2"/>
</dbReference>
<evidence type="ECO:0000256" key="1">
    <source>
        <dbReference type="ARBA" id="ARBA00023015"/>
    </source>
</evidence>
<evidence type="ECO:0000259" key="4">
    <source>
        <dbReference type="PROSITE" id="PS50932"/>
    </source>
</evidence>
<name>A0A0A5GJE0_9BACI</name>
<sequence length="346" mass="38719">MATIDDVARLAGLSKSTVSRVINEYPHVSKKKRQQVKEAMEMLGYVPNSSARSLRNKKTGILAIFVPRLMNPFFSELVEHVEVEASKQGYQLVICQTHYSTSMERTHLELLRKRQVDAVLLTSLQSKWEDVSPFLEYGPLVFCNEFEEGANVPVIRLDQEAGGYLATKHLLELGHERLAYCCGGSRSNVARYRESGFRRAIAEYGLSFNEHHAFRYAYSIEDGMRVLDDLLCIKPAQRPTAVFTGSDEVAAGVIAAAKVRGVTVPRDLAVVGFDNQAITRVTTPQITTVSQPIHAIAERSVTVLINKLHTGLFREREDHELGFELIVRGSTCSSTTNVYRKELKTT</sequence>
<dbReference type="PROSITE" id="PS50932">
    <property type="entry name" value="HTH_LACI_2"/>
    <property type="match status" value="1"/>
</dbReference>
<proteinExistence type="predicted"/>
<keyword evidence="3" id="KW-0804">Transcription</keyword>
<dbReference type="Pfam" id="PF00356">
    <property type="entry name" value="LacI"/>
    <property type="match status" value="1"/>
</dbReference>
<dbReference type="PANTHER" id="PTHR30146:SF136">
    <property type="entry name" value="NTD BIOSYNTHESIS OPERON REGULATOR NTDR"/>
    <property type="match status" value="1"/>
</dbReference>
<dbReference type="CDD" id="cd01392">
    <property type="entry name" value="HTH_LacI"/>
    <property type="match status" value="1"/>
</dbReference>
<evidence type="ECO:0000256" key="2">
    <source>
        <dbReference type="ARBA" id="ARBA00023125"/>
    </source>
</evidence>
<dbReference type="SUPFAM" id="SSF53822">
    <property type="entry name" value="Periplasmic binding protein-like I"/>
    <property type="match status" value="1"/>
</dbReference>
<dbReference type="InterPro" id="IPR010982">
    <property type="entry name" value="Lambda_DNA-bd_dom_sf"/>
</dbReference>
<dbReference type="eggNOG" id="COG1609">
    <property type="taxonomic scope" value="Bacteria"/>
</dbReference>
<dbReference type="AlphaFoldDB" id="A0A0A5GJE0"/>
<dbReference type="SUPFAM" id="SSF47413">
    <property type="entry name" value="lambda repressor-like DNA-binding domains"/>
    <property type="match status" value="1"/>
</dbReference>
<dbReference type="Gene3D" id="1.10.260.40">
    <property type="entry name" value="lambda repressor-like DNA-binding domains"/>
    <property type="match status" value="1"/>
</dbReference>
<dbReference type="Pfam" id="PF13377">
    <property type="entry name" value="Peripla_BP_3"/>
    <property type="match status" value="1"/>
</dbReference>
<dbReference type="Proteomes" id="UP000030528">
    <property type="component" value="Unassembled WGS sequence"/>
</dbReference>
<dbReference type="EMBL" id="AVPE01000007">
    <property type="protein sequence ID" value="KGX92099.1"/>
    <property type="molecule type" value="Genomic_DNA"/>
</dbReference>
<keyword evidence="1" id="KW-0805">Transcription regulation</keyword>
<dbReference type="InterPro" id="IPR000843">
    <property type="entry name" value="HTH_LacI"/>
</dbReference>
<dbReference type="PANTHER" id="PTHR30146">
    <property type="entry name" value="LACI-RELATED TRANSCRIPTIONAL REPRESSOR"/>
    <property type="match status" value="1"/>
</dbReference>
<keyword evidence="6" id="KW-1185">Reference proteome</keyword>
<feature type="domain" description="HTH lacI-type" evidence="4">
    <location>
        <begin position="2"/>
        <end position="56"/>
    </location>
</feature>
<dbReference type="InterPro" id="IPR028082">
    <property type="entry name" value="Peripla_BP_I"/>
</dbReference>
<dbReference type="STRING" id="1385510.GCA_000425205_00665"/>
<comment type="caution">
    <text evidence="5">The sequence shown here is derived from an EMBL/GenBank/DDBJ whole genome shotgun (WGS) entry which is preliminary data.</text>
</comment>
<dbReference type="GO" id="GO:0003700">
    <property type="term" value="F:DNA-binding transcription factor activity"/>
    <property type="evidence" value="ECO:0007669"/>
    <property type="project" value="TreeGrafter"/>
</dbReference>
<organism evidence="5 6">
    <name type="scientific">Pontibacillus halophilus JSM 076056 = DSM 19796</name>
    <dbReference type="NCBI Taxonomy" id="1385510"/>
    <lineage>
        <taxon>Bacteria</taxon>
        <taxon>Bacillati</taxon>
        <taxon>Bacillota</taxon>
        <taxon>Bacilli</taxon>
        <taxon>Bacillales</taxon>
        <taxon>Bacillaceae</taxon>
        <taxon>Pontibacillus</taxon>
    </lineage>
</organism>
<gene>
    <name evidence="5" type="ORF">N781_17425</name>
</gene>
<dbReference type="SMART" id="SM00354">
    <property type="entry name" value="HTH_LACI"/>
    <property type="match status" value="1"/>
</dbReference>
<evidence type="ECO:0000313" key="6">
    <source>
        <dbReference type="Proteomes" id="UP000030528"/>
    </source>
</evidence>
<accession>A0A0A5GJE0</accession>
<evidence type="ECO:0000313" key="5">
    <source>
        <dbReference type="EMBL" id="KGX92099.1"/>
    </source>
</evidence>
<dbReference type="CDD" id="cd06286">
    <property type="entry name" value="PBP1_CcpB-like"/>
    <property type="match status" value="1"/>
</dbReference>
<dbReference type="OrthoDB" id="9798934at2"/>
<protein>
    <submittedName>
        <fullName evidence="5">LacI family transcription regulator</fullName>
    </submittedName>
</protein>
<dbReference type="InterPro" id="IPR046335">
    <property type="entry name" value="LacI/GalR-like_sensor"/>
</dbReference>
<evidence type="ECO:0000256" key="3">
    <source>
        <dbReference type="ARBA" id="ARBA00023163"/>
    </source>
</evidence>